<dbReference type="Pfam" id="PF14240">
    <property type="entry name" value="YHYH"/>
    <property type="match status" value="1"/>
</dbReference>
<evidence type="ECO:0000259" key="1">
    <source>
        <dbReference type="Pfam" id="PF14240"/>
    </source>
</evidence>
<dbReference type="AlphaFoldDB" id="A0A1Y6CUB4"/>
<reference evidence="3" key="1">
    <citation type="submission" date="2017-04" db="EMBL/GenBank/DDBJ databases">
        <authorList>
            <person name="Varghese N."/>
            <person name="Submissions S."/>
        </authorList>
    </citation>
    <scope>NUCLEOTIDE SEQUENCE [LARGE SCALE GENOMIC DNA]</scope>
    <source>
        <strain evidence="3">RKEM611</strain>
    </source>
</reference>
<dbReference type="STRING" id="1513793.SAMN06296036_13431"/>
<dbReference type="Proteomes" id="UP000192907">
    <property type="component" value="Unassembled WGS sequence"/>
</dbReference>
<accession>A0A1Y6CUB4</accession>
<dbReference type="EMBL" id="FWZT01000034">
    <property type="protein sequence ID" value="SMF80005.1"/>
    <property type="molecule type" value="Genomic_DNA"/>
</dbReference>
<sequence length="333" mass="34853">MKKAICYLALIAMLSCSDSDDDDSSDDTGNGGGGSGTTTDITDAIFTARDSSCADYVGTYTSSVTDVNNSTSFNGELTIALSGTDCLFTTNSIPNHDFNDGSTSFVTDIVEVDDSYTVEGSPVAASSATELSLGLQAVIFLNGAVLDILPAACYGVGSEPLGQEKIGCGDDQDYAWRYDPMYSGNNFGTDTHNAHAQPSGLYHYHATPLAMYTQTGATAASPVIGFAADGFPVFGPYIDDNGTIRTVTSSYELRSGTRNVSDLGSGKVEGASPGGTYDGTYRDDYVYVAGSGDLDECNGMTKDGVYGYYVTATFPWVINCLKGTISSDFEPGP</sequence>
<gene>
    <name evidence="2" type="ORF">SAMN06296036_13431</name>
</gene>
<dbReference type="InterPro" id="IPR025924">
    <property type="entry name" value="YHYH_dom"/>
</dbReference>
<proteinExistence type="predicted"/>
<keyword evidence="3" id="KW-1185">Reference proteome</keyword>
<evidence type="ECO:0000313" key="2">
    <source>
        <dbReference type="EMBL" id="SMF80005.1"/>
    </source>
</evidence>
<dbReference type="OrthoDB" id="9796530at2"/>
<dbReference type="PROSITE" id="PS51257">
    <property type="entry name" value="PROKAR_LIPOPROTEIN"/>
    <property type="match status" value="1"/>
</dbReference>
<evidence type="ECO:0000313" key="3">
    <source>
        <dbReference type="Proteomes" id="UP000192907"/>
    </source>
</evidence>
<dbReference type="RefSeq" id="WP_132325776.1">
    <property type="nucleotide sequence ID" value="NZ_FWZT01000034.1"/>
</dbReference>
<organism evidence="2 3">
    <name type="scientific">Pseudobacteriovorax antillogorgiicola</name>
    <dbReference type="NCBI Taxonomy" id="1513793"/>
    <lineage>
        <taxon>Bacteria</taxon>
        <taxon>Pseudomonadati</taxon>
        <taxon>Bdellovibrionota</taxon>
        <taxon>Oligoflexia</taxon>
        <taxon>Oligoflexales</taxon>
        <taxon>Pseudobacteriovoracaceae</taxon>
        <taxon>Pseudobacteriovorax</taxon>
    </lineage>
</organism>
<protein>
    <submittedName>
        <fullName evidence="2">YHYH protein</fullName>
    </submittedName>
</protein>
<name>A0A1Y6CUB4_9BACT</name>
<feature type="domain" description="YHYH" evidence="1">
    <location>
        <begin position="116"/>
        <end position="323"/>
    </location>
</feature>